<evidence type="ECO:0000256" key="2">
    <source>
        <dbReference type="ARBA" id="ARBA00007441"/>
    </source>
</evidence>
<dbReference type="Gene3D" id="3.40.640.10">
    <property type="entry name" value="Type I PLP-dependent aspartate aminotransferase-like (Major domain)"/>
    <property type="match status" value="1"/>
</dbReference>
<evidence type="ECO:0000256" key="5">
    <source>
        <dbReference type="ARBA" id="ARBA00022679"/>
    </source>
</evidence>
<dbReference type="FunFam" id="3.40.640.10:FF:000053">
    <property type="entry name" value="Aminotransferase, class I"/>
    <property type="match status" value="1"/>
</dbReference>
<keyword evidence="6" id="KW-0663">Pyridoxal phosphate</keyword>
<dbReference type="GO" id="GO:0030170">
    <property type="term" value="F:pyridoxal phosphate binding"/>
    <property type="evidence" value="ECO:0007669"/>
    <property type="project" value="InterPro"/>
</dbReference>
<dbReference type="PANTHER" id="PTHR42790:SF19">
    <property type="entry name" value="KYNURENINE_ALPHA-AMINOADIPATE AMINOTRANSFERASE, MITOCHONDRIAL"/>
    <property type="match status" value="1"/>
</dbReference>
<dbReference type="InterPro" id="IPR015422">
    <property type="entry name" value="PyrdxlP-dep_Trfase_small"/>
</dbReference>
<dbReference type="EC" id="2.6.1.-" evidence="8"/>
<evidence type="ECO:0000256" key="3">
    <source>
        <dbReference type="ARBA" id="ARBA00011738"/>
    </source>
</evidence>
<dbReference type="PANTHER" id="PTHR42790">
    <property type="entry name" value="AMINOTRANSFERASE"/>
    <property type="match status" value="1"/>
</dbReference>
<dbReference type="RefSeq" id="WP_043679547.1">
    <property type="nucleotide sequence ID" value="NZ_JACHIB010000001.1"/>
</dbReference>
<dbReference type="Pfam" id="PF00155">
    <property type="entry name" value="Aminotran_1_2"/>
    <property type="match status" value="1"/>
</dbReference>
<comment type="caution">
    <text evidence="8">The sequence shown here is derived from an EMBL/GenBank/DDBJ whole genome shotgun (WGS) entry which is preliminary data.</text>
</comment>
<dbReference type="Gene3D" id="3.90.1150.10">
    <property type="entry name" value="Aspartate Aminotransferase, domain 1"/>
    <property type="match status" value="1"/>
</dbReference>
<dbReference type="Proteomes" id="UP000541136">
    <property type="component" value="Unassembled WGS sequence"/>
</dbReference>
<evidence type="ECO:0000256" key="4">
    <source>
        <dbReference type="ARBA" id="ARBA00022576"/>
    </source>
</evidence>
<dbReference type="InterPro" id="IPR050859">
    <property type="entry name" value="Class-I_PLP-dep_aminotransf"/>
</dbReference>
<evidence type="ECO:0000259" key="7">
    <source>
        <dbReference type="Pfam" id="PF00155"/>
    </source>
</evidence>
<dbReference type="EMBL" id="JACHIB010000001">
    <property type="protein sequence ID" value="MBB6082193.1"/>
    <property type="molecule type" value="Genomic_DNA"/>
</dbReference>
<evidence type="ECO:0000313" key="9">
    <source>
        <dbReference type="Proteomes" id="UP000541136"/>
    </source>
</evidence>
<dbReference type="GO" id="GO:0008483">
    <property type="term" value="F:transaminase activity"/>
    <property type="evidence" value="ECO:0007669"/>
    <property type="project" value="UniProtKB-KW"/>
</dbReference>
<proteinExistence type="inferred from homology"/>
<comment type="subunit">
    <text evidence="3">Homodimer.</text>
</comment>
<dbReference type="SUPFAM" id="SSF53383">
    <property type="entry name" value="PLP-dependent transferases"/>
    <property type="match status" value="1"/>
</dbReference>
<organism evidence="8 9">
    <name type="scientific">Castellaniella defragrans</name>
    <name type="common">Alcaligenes defragrans</name>
    <dbReference type="NCBI Taxonomy" id="75697"/>
    <lineage>
        <taxon>Bacteria</taxon>
        <taxon>Pseudomonadati</taxon>
        <taxon>Pseudomonadota</taxon>
        <taxon>Betaproteobacteria</taxon>
        <taxon>Burkholderiales</taxon>
        <taxon>Alcaligenaceae</taxon>
        <taxon>Castellaniella</taxon>
    </lineage>
</organism>
<keyword evidence="4 8" id="KW-0032">Aminotransferase</keyword>
<evidence type="ECO:0000256" key="6">
    <source>
        <dbReference type="ARBA" id="ARBA00022898"/>
    </source>
</evidence>
<evidence type="ECO:0000313" key="8">
    <source>
        <dbReference type="EMBL" id="MBB6082193.1"/>
    </source>
</evidence>
<sequence>MDTSVSRTLFSQRANRLTSSAIREILKITERPEVISFAGGLPSPEGFPIAELRAAFDKVLATQGATALQYGRTEGYTPLREWVAQDLSRPGLDIDPEEVLIVSGSQQALDMLGKLFIDQGSPVLVEAPSYLGALQSFSQFQPEYRAVPTDERGLVPEALDDDLVRDARFIYVLPNFQNPTGLTLDRARRQALVERCARLDLPIIEDDPYGELRYAGDPQPGLLELGRPAGATVIRLGTFSKVLAPGMRLGYVVAPRPIISKLVQIKQATDLHTATVTQMAVHEAVRGGFLREHLPKVRELYRRQCGYMLDALQAHFPSDARWTRPEGGMFIWVTLRPSIDTAQLLQAAIQRNVAFVPGAPFYAGAGAPANTLRLSFVTVPEDRIRAGVRTLGELIGPAPEHA</sequence>
<name>A0A7W9TK52_CASDE</name>
<evidence type="ECO:0000256" key="1">
    <source>
        <dbReference type="ARBA" id="ARBA00001933"/>
    </source>
</evidence>
<dbReference type="InterPro" id="IPR015421">
    <property type="entry name" value="PyrdxlP-dep_Trfase_major"/>
</dbReference>
<dbReference type="CDD" id="cd00609">
    <property type="entry name" value="AAT_like"/>
    <property type="match status" value="1"/>
</dbReference>
<dbReference type="InterPro" id="IPR004839">
    <property type="entry name" value="Aminotransferase_I/II_large"/>
</dbReference>
<protein>
    <submittedName>
        <fullName evidence="8">2-aminoadipate transaminase</fullName>
        <ecNumber evidence="8">2.6.1.-</ecNumber>
    </submittedName>
</protein>
<comment type="similarity">
    <text evidence="2">Belongs to the class-I pyridoxal-phosphate-dependent aminotransferase family.</text>
</comment>
<keyword evidence="5 8" id="KW-0808">Transferase</keyword>
<dbReference type="AlphaFoldDB" id="A0A7W9TK52"/>
<feature type="domain" description="Aminotransferase class I/classII large" evidence="7">
    <location>
        <begin position="48"/>
        <end position="388"/>
    </location>
</feature>
<reference evidence="8 9" key="1">
    <citation type="submission" date="2020-08" db="EMBL/GenBank/DDBJ databases">
        <title>Genomic Encyclopedia of Type Strains, Phase IV (KMG-IV): sequencing the most valuable type-strain genomes for metagenomic binning, comparative biology and taxonomic classification.</title>
        <authorList>
            <person name="Goeker M."/>
        </authorList>
    </citation>
    <scope>NUCLEOTIDE SEQUENCE [LARGE SCALE GENOMIC DNA]</scope>
    <source>
        <strain evidence="8 9">DSM 12141</strain>
    </source>
</reference>
<gene>
    <name evidence="8" type="ORF">HNR28_000211</name>
</gene>
<accession>A0A7W9TK52</accession>
<comment type="cofactor">
    <cofactor evidence="1">
        <name>pyridoxal 5'-phosphate</name>
        <dbReference type="ChEBI" id="CHEBI:597326"/>
    </cofactor>
</comment>
<dbReference type="GO" id="GO:1901605">
    <property type="term" value="P:alpha-amino acid metabolic process"/>
    <property type="evidence" value="ECO:0007669"/>
    <property type="project" value="TreeGrafter"/>
</dbReference>
<dbReference type="InterPro" id="IPR015424">
    <property type="entry name" value="PyrdxlP-dep_Trfase"/>
</dbReference>